<name>A0A316U175_9BASI</name>
<feature type="chain" id="PRO_5016439897" evidence="1">
    <location>
        <begin position="31"/>
        <end position="572"/>
    </location>
</feature>
<evidence type="ECO:0000259" key="2">
    <source>
        <dbReference type="Pfam" id="PF00135"/>
    </source>
</evidence>
<keyword evidence="4" id="KW-1185">Reference proteome</keyword>
<dbReference type="SUPFAM" id="SSF53474">
    <property type="entry name" value="alpha/beta-Hydrolases"/>
    <property type="match status" value="1"/>
</dbReference>
<keyword evidence="3" id="KW-0378">Hydrolase</keyword>
<sequence length="572" mass="59412">MSCARALRVSLSLLLVGAFAIAILAGPASASPSSLATSATLTNLGTVKPATLSNAVRYTLPYAQPPVGGLRFANTLKLGTLPSNYSAAVQASGCMQSGDSTDDGVSFSEDCLFMDVYVPANATTSSALPVLVWLPGGSFIGGSARNAGLDGSLLAAEQNIIVVIMQYRLGVFGWLQTASTFDETKGGAAGSSTVAGNQAVRDVVMALTFIQDHVGSLGGDKSKVTLAGQSSGGHMVRALLGTPAADDLFSQAIIASDPENYGASSVKTQNVLGDSVLLQLWCSTLSCARKASASKVLEASEIAFSTAHTFHSNIPAGEPWRPMLGSYISGDVQKNASAGPKRKVIFSTVPNEAGAVVGANIGATAANAKLLPLASIPWFKVTLQFAADIFYSGGRGTKLATNAAYEQNSTSVGQKDGLRALLEGMGTDGTFRCSSQHTALALATAGHKVYIAEHHQGYTYPDNADIDYCTESGKVCHEDDIYLVFGTYPADATSAVVAASKELRARWGAFVRGGTPNADGYPMWSTTKSVTELNVLQLGAKSDGASGIASQQRLQACSVWGSTVQYDWQMYG</sequence>
<dbReference type="AlphaFoldDB" id="A0A316U175"/>
<dbReference type="STRING" id="1684307.A0A316U175"/>
<dbReference type="GO" id="GO:0016787">
    <property type="term" value="F:hydrolase activity"/>
    <property type="evidence" value="ECO:0007669"/>
    <property type="project" value="UniProtKB-KW"/>
</dbReference>
<reference evidence="3 4" key="1">
    <citation type="journal article" date="2018" name="Mol. Biol. Evol.">
        <title>Broad Genomic Sampling Reveals a Smut Pathogenic Ancestry of the Fungal Clade Ustilaginomycotina.</title>
        <authorList>
            <person name="Kijpornyongpan T."/>
            <person name="Mondo S.J."/>
            <person name="Barry K."/>
            <person name="Sandor L."/>
            <person name="Lee J."/>
            <person name="Lipzen A."/>
            <person name="Pangilinan J."/>
            <person name="LaButti K."/>
            <person name="Hainaut M."/>
            <person name="Henrissat B."/>
            <person name="Grigoriev I.V."/>
            <person name="Spatafora J.W."/>
            <person name="Aime M.C."/>
        </authorList>
    </citation>
    <scope>NUCLEOTIDE SEQUENCE [LARGE SCALE GENOMIC DNA]</scope>
    <source>
        <strain evidence="3 4">MCA 4718</strain>
    </source>
</reference>
<evidence type="ECO:0000256" key="1">
    <source>
        <dbReference type="SAM" id="SignalP"/>
    </source>
</evidence>
<dbReference type="Gene3D" id="3.40.50.1820">
    <property type="entry name" value="alpha/beta hydrolase"/>
    <property type="match status" value="1"/>
</dbReference>
<gene>
    <name evidence="3" type="ORF">BCV69DRAFT_291063</name>
</gene>
<dbReference type="OrthoDB" id="408631at2759"/>
<organism evidence="3 4">
    <name type="scientific">Pseudomicrostroma glucosiphilum</name>
    <dbReference type="NCBI Taxonomy" id="1684307"/>
    <lineage>
        <taxon>Eukaryota</taxon>
        <taxon>Fungi</taxon>
        <taxon>Dikarya</taxon>
        <taxon>Basidiomycota</taxon>
        <taxon>Ustilaginomycotina</taxon>
        <taxon>Exobasidiomycetes</taxon>
        <taxon>Microstromatales</taxon>
        <taxon>Microstromatales incertae sedis</taxon>
        <taxon>Pseudomicrostroma</taxon>
    </lineage>
</organism>
<dbReference type="Pfam" id="PF00135">
    <property type="entry name" value="COesterase"/>
    <property type="match status" value="1"/>
</dbReference>
<protein>
    <submittedName>
        <fullName evidence="3">Alpha/beta-hydrolase</fullName>
    </submittedName>
</protein>
<accession>A0A316U175</accession>
<feature type="domain" description="Carboxylesterase type B" evidence="2">
    <location>
        <begin position="60"/>
        <end position="553"/>
    </location>
</feature>
<proteinExistence type="predicted"/>
<evidence type="ECO:0000313" key="3">
    <source>
        <dbReference type="EMBL" id="PWN19047.1"/>
    </source>
</evidence>
<dbReference type="Proteomes" id="UP000245942">
    <property type="component" value="Unassembled WGS sequence"/>
</dbReference>
<dbReference type="GeneID" id="37015473"/>
<dbReference type="InterPro" id="IPR029058">
    <property type="entry name" value="AB_hydrolase_fold"/>
</dbReference>
<dbReference type="RefSeq" id="XP_025346207.1">
    <property type="nucleotide sequence ID" value="XM_025493739.1"/>
</dbReference>
<feature type="signal peptide" evidence="1">
    <location>
        <begin position="1"/>
        <end position="30"/>
    </location>
</feature>
<dbReference type="PANTHER" id="PTHR45570">
    <property type="entry name" value="CARBOXYLIC ESTER HYDROLASE"/>
    <property type="match status" value="1"/>
</dbReference>
<evidence type="ECO:0000313" key="4">
    <source>
        <dbReference type="Proteomes" id="UP000245942"/>
    </source>
</evidence>
<dbReference type="EMBL" id="KZ819333">
    <property type="protein sequence ID" value="PWN19047.1"/>
    <property type="molecule type" value="Genomic_DNA"/>
</dbReference>
<dbReference type="InterPro" id="IPR002018">
    <property type="entry name" value="CarbesteraseB"/>
</dbReference>
<dbReference type="PANTHER" id="PTHR45570:SF1">
    <property type="entry name" value="CARBOXYLIC ESTER HYDROLASE"/>
    <property type="match status" value="1"/>
</dbReference>
<keyword evidence="1" id="KW-0732">Signal</keyword>